<reference evidence="1 2" key="1">
    <citation type="journal article" date="2018" name="Front. Plant Sci.">
        <title>Red Clover (Trifolium pratense) and Zigzag Clover (T. medium) - A Picture of Genomic Similarities and Differences.</title>
        <authorList>
            <person name="Dluhosova J."/>
            <person name="Istvanek J."/>
            <person name="Nedelnik J."/>
            <person name="Repkova J."/>
        </authorList>
    </citation>
    <scope>NUCLEOTIDE SEQUENCE [LARGE SCALE GENOMIC DNA]</scope>
    <source>
        <strain evidence="2">cv. 10/8</strain>
        <tissue evidence="1">Leaf</tissue>
    </source>
</reference>
<dbReference type="Proteomes" id="UP000265520">
    <property type="component" value="Unassembled WGS sequence"/>
</dbReference>
<protein>
    <submittedName>
        <fullName evidence="1">Uncharacterized protein</fullName>
    </submittedName>
</protein>
<comment type="caution">
    <text evidence="1">The sequence shown here is derived from an EMBL/GenBank/DDBJ whole genome shotgun (WGS) entry which is preliminary data.</text>
</comment>
<organism evidence="1 2">
    <name type="scientific">Trifolium medium</name>
    <dbReference type="NCBI Taxonomy" id="97028"/>
    <lineage>
        <taxon>Eukaryota</taxon>
        <taxon>Viridiplantae</taxon>
        <taxon>Streptophyta</taxon>
        <taxon>Embryophyta</taxon>
        <taxon>Tracheophyta</taxon>
        <taxon>Spermatophyta</taxon>
        <taxon>Magnoliopsida</taxon>
        <taxon>eudicotyledons</taxon>
        <taxon>Gunneridae</taxon>
        <taxon>Pentapetalae</taxon>
        <taxon>rosids</taxon>
        <taxon>fabids</taxon>
        <taxon>Fabales</taxon>
        <taxon>Fabaceae</taxon>
        <taxon>Papilionoideae</taxon>
        <taxon>50 kb inversion clade</taxon>
        <taxon>NPAAA clade</taxon>
        <taxon>Hologalegina</taxon>
        <taxon>IRL clade</taxon>
        <taxon>Trifolieae</taxon>
        <taxon>Trifolium</taxon>
    </lineage>
</organism>
<dbReference type="EMBL" id="LXQA010950950">
    <property type="protein sequence ID" value="MCI78438.1"/>
    <property type="molecule type" value="Genomic_DNA"/>
</dbReference>
<gene>
    <name evidence="1" type="ORF">A2U01_0099708</name>
</gene>
<proteinExistence type="predicted"/>
<evidence type="ECO:0000313" key="2">
    <source>
        <dbReference type="Proteomes" id="UP000265520"/>
    </source>
</evidence>
<evidence type="ECO:0000313" key="1">
    <source>
        <dbReference type="EMBL" id="MCI78438.1"/>
    </source>
</evidence>
<keyword evidence="2" id="KW-1185">Reference proteome</keyword>
<name>A0A392UQX7_9FABA</name>
<accession>A0A392UQX7</accession>
<feature type="non-terminal residue" evidence="1">
    <location>
        <position position="30"/>
    </location>
</feature>
<dbReference type="AlphaFoldDB" id="A0A392UQX7"/>
<sequence length="30" mass="2960">MAGIASGICNLAVGAGDARRRSTQAQSSPN</sequence>